<proteinExistence type="predicted"/>
<feature type="non-terminal residue" evidence="1">
    <location>
        <position position="74"/>
    </location>
</feature>
<sequence>MVTRCDGNRRLNTVYKPLTKGWWSGNRRVGNGGRADNAAPEPVIDDGTAIAMIASRRHSAMWRGPNFTKNLQNT</sequence>
<evidence type="ECO:0000313" key="1">
    <source>
        <dbReference type="EMBL" id="CAH2063212.1"/>
    </source>
</evidence>
<name>A0ABN8IUA5_9NEOP</name>
<organism evidence="1 2">
    <name type="scientific">Iphiclides podalirius</name>
    <name type="common">scarce swallowtail</name>
    <dbReference type="NCBI Taxonomy" id="110791"/>
    <lineage>
        <taxon>Eukaryota</taxon>
        <taxon>Metazoa</taxon>
        <taxon>Ecdysozoa</taxon>
        <taxon>Arthropoda</taxon>
        <taxon>Hexapoda</taxon>
        <taxon>Insecta</taxon>
        <taxon>Pterygota</taxon>
        <taxon>Neoptera</taxon>
        <taxon>Endopterygota</taxon>
        <taxon>Lepidoptera</taxon>
        <taxon>Glossata</taxon>
        <taxon>Ditrysia</taxon>
        <taxon>Papilionoidea</taxon>
        <taxon>Papilionidae</taxon>
        <taxon>Papilioninae</taxon>
        <taxon>Iphiclides</taxon>
    </lineage>
</organism>
<dbReference type="Proteomes" id="UP000837857">
    <property type="component" value="Chromosome 3"/>
</dbReference>
<reference evidence="1" key="1">
    <citation type="submission" date="2022-03" db="EMBL/GenBank/DDBJ databases">
        <authorList>
            <person name="Martin H S."/>
        </authorList>
    </citation>
    <scope>NUCLEOTIDE SEQUENCE</scope>
</reference>
<protein>
    <submittedName>
        <fullName evidence="1">Uncharacterized protein</fullName>
    </submittedName>
</protein>
<evidence type="ECO:0000313" key="2">
    <source>
        <dbReference type="Proteomes" id="UP000837857"/>
    </source>
</evidence>
<dbReference type="EMBL" id="OW152815">
    <property type="protein sequence ID" value="CAH2063212.1"/>
    <property type="molecule type" value="Genomic_DNA"/>
</dbReference>
<keyword evidence="2" id="KW-1185">Reference proteome</keyword>
<gene>
    <name evidence="1" type="ORF">IPOD504_LOCUS12422</name>
</gene>
<accession>A0ABN8IUA5</accession>